<dbReference type="PANTHER" id="PTHR19325">
    <property type="entry name" value="COMPLEMENT COMPONENT-RELATED SUSHI DOMAIN-CONTAINING"/>
    <property type="match status" value="1"/>
</dbReference>
<dbReference type="PROSITE" id="PS50923">
    <property type="entry name" value="SUSHI"/>
    <property type="match status" value="2"/>
</dbReference>
<evidence type="ECO:0000256" key="3">
    <source>
        <dbReference type="ARBA" id="ARBA00023157"/>
    </source>
</evidence>
<dbReference type="Gene3D" id="2.10.70.10">
    <property type="entry name" value="Complement Module, domain 1"/>
    <property type="match status" value="3"/>
</dbReference>
<dbReference type="EMBL" id="UYRT01003136">
    <property type="protein sequence ID" value="VDK32732.1"/>
    <property type="molecule type" value="Genomic_DNA"/>
</dbReference>
<gene>
    <name evidence="7" type="ORF">GPUH_LOCUS2192</name>
</gene>
<keyword evidence="3 5" id="KW-1015">Disulfide bond</keyword>
<dbReference type="InterPro" id="IPR050350">
    <property type="entry name" value="Compl-Cell_Adhes-Reg"/>
</dbReference>
<reference evidence="7 8" key="1">
    <citation type="submission" date="2018-11" db="EMBL/GenBank/DDBJ databases">
        <authorList>
            <consortium name="Pathogen Informatics"/>
        </authorList>
    </citation>
    <scope>NUCLEOTIDE SEQUENCE [LARGE SCALE GENOMIC DNA]</scope>
</reference>
<keyword evidence="1 5" id="KW-0768">Sushi</keyword>
<evidence type="ECO:0000256" key="2">
    <source>
        <dbReference type="ARBA" id="ARBA00022737"/>
    </source>
</evidence>
<feature type="domain" description="Sushi" evidence="6">
    <location>
        <begin position="13"/>
        <end position="76"/>
    </location>
</feature>
<dbReference type="InterPro" id="IPR035976">
    <property type="entry name" value="Sushi/SCR/CCP_sf"/>
</dbReference>
<evidence type="ECO:0000313" key="7">
    <source>
        <dbReference type="EMBL" id="VDK32732.1"/>
    </source>
</evidence>
<dbReference type="OrthoDB" id="5820228at2759"/>
<feature type="disulfide bond" evidence="5">
    <location>
        <begin position="214"/>
        <end position="241"/>
    </location>
</feature>
<evidence type="ECO:0000256" key="1">
    <source>
        <dbReference type="ARBA" id="ARBA00022659"/>
    </source>
</evidence>
<accession>A0A3P6P834</accession>
<evidence type="ECO:0000259" key="6">
    <source>
        <dbReference type="PROSITE" id="PS50923"/>
    </source>
</evidence>
<dbReference type="InterPro" id="IPR000436">
    <property type="entry name" value="Sushi_SCR_CCP_dom"/>
</dbReference>
<name>A0A3P6P834_9BILA</name>
<protein>
    <recommendedName>
        <fullName evidence="6">Sushi domain-containing protein</fullName>
    </recommendedName>
</protein>
<dbReference type="AlphaFoldDB" id="A0A3P6P834"/>
<dbReference type="SMART" id="SM00032">
    <property type="entry name" value="CCP"/>
    <property type="match status" value="3"/>
</dbReference>
<organism evidence="7 8">
    <name type="scientific">Gongylonema pulchrum</name>
    <dbReference type="NCBI Taxonomy" id="637853"/>
    <lineage>
        <taxon>Eukaryota</taxon>
        <taxon>Metazoa</taxon>
        <taxon>Ecdysozoa</taxon>
        <taxon>Nematoda</taxon>
        <taxon>Chromadorea</taxon>
        <taxon>Rhabditida</taxon>
        <taxon>Spirurina</taxon>
        <taxon>Spiruromorpha</taxon>
        <taxon>Spiruroidea</taxon>
        <taxon>Gongylonematidae</taxon>
        <taxon>Gongylonema</taxon>
    </lineage>
</organism>
<keyword evidence="8" id="KW-1185">Reference proteome</keyword>
<dbReference type="CDD" id="cd00033">
    <property type="entry name" value="CCP"/>
    <property type="match status" value="3"/>
</dbReference>
<dbReference type="PANTHER" id="PTHR19325:SF575">
    <property type="entry name" value="LOCOMOTION-RELATED PROTEIN HIKARU GENKI"/>
    <property type="match status" value="1"/>
</dbReference>
<dbReference type="SUPFAM" id="SSF57535">
    <property type="entry name" value="Complement control module/SCR domain"/>
    <property type="match status" value="3"/>
</dbReference>
<proteinExistence type="predicted"/>
<feature type="domain" description="Sushi" evidence="6">
    <location>
        <begin position="181"/>
        <end position="243"/>
    </location>
</feature>
<keyword evidence="4" id="KW-0325">Glycoprotein</keyword>
<dbReference type="Pfam" id="PF00084">
    <property type="entry name" value="Sushi"/>
    <property type="match status" value="3"/>
</dbReference>
<evidence type="ECO:0000256" key="4">
    <source>
        <dbReference type="ARBA" id="ARBA00023180"/>
    </source>
</evidence>
<evidence type="ECO:0000313" key="8">
    <source>
        <dbReference type="Proteomes" id="UP000271098"/>
    </source>
</evidence>
<feature type="disulfide bond" evidence="5">
    <location>
        <begin position="47"/>
        <end position="74"/>
    </location>
</feature>
<evidence type="ECO:0000256" key="5">
    <source>
        <dbReference type="PROSITE-ProRule" id="PRU00302"/>
    </source>
</evidence>
<dbReference type="Proteomes" id="UP000271098">
    <property type="component" value="Unassembled WGS sequence"/>
</dbReference>
<comment type="caution">
    <text evidence="5">Lacks conserved residue(s) required for the propagation of feature annotation.</text>
</comment>
<sequence length="287" mass="28563">MGVPLPLGGIGGLSCGVFAAPVNGIVTYSTGSVIGPFPAGTVATIVCNPGFTPIGITSSTCMNGVWSPSLPGQCVVGGIGVGGIGAPLGTQLGIPFGAPLGAGIGAPCAPLPAPINGQISYSNGLEIGPFPSGTTATVVCNENFVANGLTSATCINGAFSPIILSQCIPEGVGGLGLLGELQCAPLADPPYGELTYSEPATPSYPSRTIATLVCNLGFIASGAVESTCINGQWQPPAMGVCQQSFGGLGLGPLSPMSSQCMFEIPAVANGQIRYSTVRIFFFFVNCV</sequence>
<keyword evidence="2" id="KW-0677">Repeat</keyword>